<dbReference type="Proteomes" id="UP000078540">
    <property type="component" value="Unassembled WGS sequence"/>
</dbReference>
<reference evidence="2 3" key="1">
    <citation type="submission" date="2015-09" db="EMBL/GenBank/DDBJ databases">
        <title>Atta colombica WGS genome.</title>
        <authorList>
            <person name="Nygaard S."/>
            <person name="Hu H."/>
            <person name="Boomsma J."/>
            <person name="Zhang G."/>
        </authorList>
    </citation>
    <scope>NUCLEOTIDE SEQUENCE [LARGE SCALE GENOMIC DNA]</scope>
    <source>
        <strain evidence="2">Treedump-2</strain>
        <tissue evidence="2">Whole body</tissue>
    </source>
</reference>
<protein>
    <submittedName>
        <fullName evidence="2">Uncharacterized protein</fullName>
    </submittedName>
</protein>
<evidence type="ECO:0000313" key="3">
    <source>
        <dbReference type="Proteomes" id="UP000078540"/>
    </source>
</evidence>
<name>A0A151HZ43_9HYME</name>
<keyword evidence="3" id="KW-1185">Reference proteome</keyword>
<dbReference type="EMBL" id="KQ976702">
    <property type="protein sequence ID" value="KYM77204.1"/>
    <property type="molecule type" value="Genomic_DNA"/>
</dbReference>
<evidence type="ECO:0000313" key="2">
    <source>
        <dbReference type="EMBL" id="KYM77204.1"/>
    </source>
</evidence>
<accession>A0A151HZ43</accession>
<dbReference type="AlphaFoldDB" id="A0A151HZ43"/>
<gene>
    <name evidence="2" type="ORF">ALC53_12371</name>
</gene>
<evidence type="ECO:0000256" key="1">
    <source>
        <dbReference type="SAM" id="MobiDB-lite"/>
    </source>
</evidence>
<sequence length="232" mass="26121">MTLDVKITVLEALKPLTTRSFINSGLTISIEKSERGYGGPKPVIAKCCCPLKKWILTIQQYPLFCSAPDGNKSLKSYENMRLQPIRFDKTLISSVFRQPLVGSSRSFLKNPAQNHRILALDFYDFSHAYRLKCVSSLTSHVKGNHKNQTPQRNKTSMINVHWNIRKRTGLEGSDHHCKHRDKLRGQLNKRTGTEGGVSQDKDSGAATPSPHKDEDNFHLSETQAEILGLHAE</sequence>
<feature type="region of interest" description="Disordered" evidence="1">
    <location>
        <begin position="169"/>
        <end position="232"/>
    </location>
</feature>
<proteinExistence type="predicted"/>
<organism evidence="2 3">
    <name type="scientific">Atta colombica</name>
    <dbReference type="NCBI Taxonomy" id="520822"/>
    <lineage>
        <taxon>Eukaryota</taxon>
        <taxon>Metazoa</taxon>
        <taxon>Ecdysozoa</taxon>
        <taxon>Arthropoda</taxon>
        <taxon>Hexapoda</taxon>
        <taxon>Insecta</taxon>
        <taxon>Pterygota</taxon>
        <taxon>Neoptera</taxon>
        <taxon>Endopterygota</taxon>
        <taxon>Hymenoptera</taxon>
        <taxon>Apocrita</taxon>
        <taxon>Aculeata</taxon>
        <taxon>Formicoidea</taxon>
        <taxon>Formicidae</taxon>
        <taxon>Myrmicinae</taxon>
        <taxon>Atta</taxon>
    </lineage>
</organism>